<feature type="compositionally biased region" description="Gly residues" evidence="1">
    <location>
        <begin position="88"/>
        <end position="103"/>
    </location>
</feature>
<evidence type="ECO:0000313" key="3">
    <source>
        <dbReference type="EMBL" id="GAA1382221.1"/>
    </source>
</evidence>
<feature type="region of interest" description="Disordered" evidence="1">
    <location>
        <begin position="82"/>
        <end position="119"/>
    </location>
</feature>
<name>A0ABN1XIP0_9PSEU</name>
<evidence type="ECO:0008006" key="5">
    <source>
        <dbReference type="Google" id="ProtNLM"/>
    </source>
</evidence>
<comment type="caution">
    <text evidence="3">The sequence shown here is derived from an EMBL/GenBank/DDBJ whole genome shotgun (WGS) entry which is preliminary data.</text>
</comment>
<evidence type="ECO:0000256" key="1">
    <source>
        <dbReference type="SAM" id="MobiDB-lite"/>
    </source>
</evidence>
<feature type="compositionally biased region" description="Low complexity" evidence="1">
    <location>
        <begin position="104"/>
        <end position="114"/>
    </location>
</feature>
<organism evidence="3 4">
    <name type="scientific">Pseudonocardia kongjuensis</name>
    <dbReference type="NCBI Taxonomy" id="102227"/>
    <lineage>
        <taxon>Bacteria</taxon>
        <taxon>Bacillati</taxon>
        <taxon>Actinomycetota</taxon>
        <taxon>Actinomycetes</taxon>
        <taxon>Pseudonocardiales</taxon>
        <taxon>Pseudonocardiaceae</taxon>
        <taxon>Pseudonocardia</taxon>
    </lineage>
</organism>
<dbReference type="EMBL" id="BAAAJK010000004">
    <property type="protein sequence ID" value="GAA1382221.1"/>
    <property type="molecule type" value="Genomic_DNA"/>
</dbReference>
<accession>A0ABN1XIP0</accession>
<feature type="transmembrane region" description="Helical" evidence="2">
    <location>
        <begin position="139"/>
        <end position="172"/>
    </location>
</feature>
<keyword evidence="2" id="KW-0812">Transmembrane</keyword>
<sequence>MTDMTETGGRARPAGLLPRLLRELAPDAVVLAIAGYALRTSSGWPSQAALFPRYISMVVIGLVAIRVVVVLVTELRRRPAGTADAAGAAGGPGGSGGAGGAGDPGRAPDGAVAAEDAGPDPSATVMDVQLDLAGQGRQVGLLVLVLALFGAAVLGLGYVVGTAVACLVYVRFIARDSWLTALVTTAALTAMVWGLIEFFNLDFRVGLFF</sequence>
<dbReference type="RefSeq" id="WP_344018657.1">
    <property type="nucleotide sequence ID" value="NZ_BAAAJK010000004.1"/>
</dbReference>
<evidence type="ECO:0000313" key="4">
    <source>
        <dbReference type="Proteomes" id="UP001501414"/>
    </source>
</evidence>
<dbReference type="Proteomes" id="UP001501414">
    <property type="component" value="Unassembled WGS sequence"/>
</dbReference>
<keyword evidence="4" id="KW-1185">Reference proteome</keyword>
<proteinExistence type="predicted"/>
<feature type="transmembrane region" description="Helical" evidence="2">
    <location>
        <begin position="178"/>
        <end position="199"/>
    </location>
</feature>
<gene>
    <name evidence="3" type="ORF">GCM10009613_09650</name>
</gene>
<evidence type="ECO:0000256" key="2">
    <source>
        <dbReference type="SAM" id="Phobius"/>
    </source>
</evidence>
<protein>
    <recommendedName>
        <fullName evidence="5">Tripartite tricarboxylate transporter TctB family protein</fullName>
    </recommendedName>
</protein>
<keyword evidence="2" id="KW-1133">Transmembrane helix</keyword>
<feature type="transmembrane region" description="Helical" evidence="2">
    <location>
        <begin position="50"/>
        <end position="72"/>
    </location>
</feature>
<keyword evidence="2" id="KW-0472">Membrane</keyword>
<reference evidence="3 4" key="1">
    <citation type="journal article" date="2019" name="Int. J. Syst. Evol. Microbiol.">
        <title>The Global Catalogue of Microorganisms (GCM) 10K type strain sequencing project: providing services to taxonomists for standard genome sequencing and annotation.</title>
        <authorList>
            <consortium name="The Broad Institute Genomics Platform"/>
            <consortium name="The Broad Institute Genome Sequencing Center for Infectious Disease"/>
            <person name="Wu L."/>
            <person name="Ma J."/>
        </authorList>
    </citation>
    <scope>NUCLEOTIDE SEQUENCE [LARGE SCALE GENOMIC DNA]</scope>
    <source>
        <strain evidence="3 4">JCM 11896</strain>
    </source>
</reference>